<feature type="binding site" evidence="5">
    <location>
        <position position="240"/>
    </location>
    <ligand>
        <name>3-dehydroquinate</name>
        <dbReference type="ChEBI" id="CHEBI:32364"/>
    </ligand>
</feature>
<dbReference type="EC" id="4.2.1.10" evidence="5"/>
<accession>A0A179B1J4</accession>
<comment type="subunit">
    <text evidence="5">Homodimer.</text>
</comment>
<dbReference type="Proteomes" id="UP000078368">
    <property type="component" value="Unassembled WGS sequence"/>
</dbReference>
<dbReference type="InterPro" id="IPR001381">
    <property type="entry name" value="DHquinase_I"/>
</dbReference>
<keyword evidence="2 5" id="KW-0057">Aromatic amino acid biosynthesis</keyword>
<dbReference type="Pfam" id="PF01487">
    <property type="entry name" value="DHquinase_I"/>
    <property type="match status" value="1"/>
</dbReference>
<evidence type="ECO:0000256" key="2">
    <source>
        <dbReference type="ARBA" id="ARBA00023141"/>
    </source>
</evidence>
<dbReference type="PANTHER" id="PTHR43699">
    <property type="entry name" value="3-DEHYDROQUINATE DEHYDRATASE"/>
    <property type="match status" value="1"/>
</dbReference>
<comment type="caution">
    <text evidence="5">Lacks conserved residue(s) required for the propagation of feature annotation.</text>
</comment>
<sequence length="265" mass="27225">MSSGKKTATLGGVVLGEGRTKVIVPVTAETFNEISEQTASIAKLGGQTASGAWNGVDVVEWRMDFLSPSIDVLSALEMLAGSADLPVLATFRTADEGGKAIEASAYRDLLLAVARSGKVSAIDVEAFRDESTVREVIDGAHGANVAVVASYHDFHATPTSEEIISRLGAMDAAGADVLKLACMPNSVDDLLVLLSATHQASRTFDRPLITVAMGPIGTLSRIAGGVFGSCATFAAVGKGSAPGQIPVSDLRPALDLLDPAQSATS</sequence>
<reference evidence="6 7" key="1">
    <citation type="submission" date="2016-04" db="EMBL/GenBank/DDBJ databases">
        <title>Peptidophaga gingivicola gen. nov., sp. nov., isolated from human subgingival plaque.</title>
        <authorList>
            <person name="Beall C.J."/>
            <person name="Mokrzan E.M."/>
            <person name="Griffen A.L."/>
            <person name="Leys E.J."/>
        </authorList>
    </citation>
    <scope>NUCLEOTIDE SEQUENCE [LARGE SCALE GENOMIC DNA]</scope>
    <source>
        <strain evidence="6 7">BA112</strain>
    </source>
</reference>
<comment type="similarity">
    <text evidence="5">Belongs to the type-I 3-dehydroquinase family.</text>
</comment>
<dbReference type="GO" id="GO:0009423">
    <property type="term" value="P:chorismate biosynthetic process"/>
    <property type="evidence" value="ECO:0007669"/>
    <property type="project" value="UniProtKB-UniRule"/>
</dbReference>
<gene>
    <name evidence="5" type="primary">aroD</name>
    <name evidence="6" type="ORF">A4H34_08340</name>
</gene>
<dbReference type="GO" id="GO:0003855">
    <property type="term" value="F:3-dehydroquinate dehydratase activity"/>
    <property type="evidence" value="ECO:0007669"/>
    <property type="project" value="UniProtKB-UniRule"/>
</dbReference>
<name>A0A179B1J4_9ACTO</name>
<dbReference type="GO" id="GO:0009073">
    <property type="term" value="P:aromatic amino acid family biosynthetic process"/>
    <property type="evidence" value="ECO:0007669"/>
    <property type="project" value="UniProtKB-KW"/>
</dbReference>
<keyword evidence="5" id="KW-0028">Amino-acid biosynthesis</keyword>
<feature type="binding site" evidence="5">
    <location>
        <begin position="60"/>
        <end position="62"/>
    </location>
    <ligand>
        <name>3-dehydroquinate</name>
        <dbReference type="ChEBI" id="CHEBI:32364"/>
    </ligand>
</feature>
<dbReference type="GO" id="GO:0046279">
    <property type="term" value="P:3,4-dihydroxybenzoate biosynthetic process"/>
    <property type="evidence" value="ECO:0007669"/>
    <property type="project" value="UniProtKB-ARBA"/>
</dbReference>
<dbReference type="NCBIfam" id="TIGR01093">
    <property type="entry name" value="aroD"/>
    <property type="match status" value="1"/>
</dbReference>
<evidence type="ECO:0000313" key="6">
    <source>
        <dbReference type="EMBL" id="OAP85597.1"/>
    </source>
</evidence>
<evidence type="ECO:0000256" key="3">
    <source>
        <dbReference type="ARBA" id="ARBA00023239"/>
    </source>
</evidence>
<feature type="binding site" evidence="5">
    <location>
        <position position="92"/>
    </location>
    <ligand>
        <name>3-dehydroquinate</name>
        <dbReference type="ChEBI" id="CHEBI:32364"/>
    </ligand>
</feature>
<comment type="pathway">
    <text evidence="5">Metabolic intermediate biosynthesis; chorismate biosynthesis; chorismate from D-erythrose 4-phosphate and phosphoenolpyruvate: step 3/7.</text>
</comment>
<comment type="caution">
    <text evidence="6">The sequence shown here is derived from an EMBL/GenBank/DDBJ whole genome shotgun (WGS) entry which is preliminary data.</text>
</comment>
<feature type="active site" description="Proton donor/acceptor" evidence="5">
    <location>
        <position position="152"/>
    </location>
</feature>
<evidence type="ECO:0000256" key="4">
    <source>
        <dbReference type="ARBA" id="ARBA00023270"/>
    </source>
</evidence>
<feature type="binding site" evidence="5">
    <location>
        <position position="244"/>
    </location>
    <ligand>
        <name>3-dehydroquinate</name>
        <dbReference type="ChEBI" id="CHEBI:32364"/>
    </ligand>
</feature>
<dbReference type="UniPathway" id="UPA00053">
    <property type="reaction ID" value="UER00086"/>
</dbReference>
<dbReference type="STRING" id="1823756.A4H34_08340"/>
<dbReference type="RefSeq" id="WP_064231787.1">
    <property type="nucleotide sequence ID" value="NZ_LVZK01000002.1"/>
</dbReference>
<dbReference type="FunFam" id="3.20.20.70:FF:000047">
    <property type="entry name" value="3-dehydroquinate dehydratase"/>
    <property type="match status" value="1"/>
</dbReference>
<feature type="binding site" evidence="5">
    <location>
        <position position="221"/>
    </location>
    <ligand>
        <name>3-dehydroquinate</name>
        <dbReference type="ChEBI" id="CHEBI:32364"/>
    </ligand>
</feature>
<dbReference type="AlphaFoldDB" id="A0A179B1J4"/>
<dbReference type="InterPro" id="IPR013785">
    <property type="entry name" value="Aldolase_TIM"/>
</dbReference>
<dbReference type="OrthoDB" id="9813659at2"/>
<dbReference type="CDD" id="cd00502">
    <property type="entry name" value="DHQase_I"/>
    <property type="match status" value="1"/>
</dbReference>
<comment type="catalytic activity">
    <reaction evidence="1 5">
        <text>3-dehydroquinate = 3-dehydroshikimate + H2O</text>
        <dbReference type="Rhea" id="RHEA:21096"/>
        <dbReference type="ChEBI" id="CHEBI:15377"/>
        <dbReference type="ChEBI" id="CHEBI:16630"/>
        <dbReference type="ChEBI" id="CHEBI:32364"/>
        <dbReference type="EC" id="4.2.1.10"/>
    </reaction>
</comment>
<keyword evidence="4 5" id="KW-0704">Schiff base</keyword>
<dbReference type="Gene3D" id="3.20.20.70">
    <property type="entry name" value="Aldolase class I"/>
    <property type="match status" value="1"/>
</dbReference>
<protein>
    <recommendedName>
        <fullName evidence="5">3-dehydroquinate dehydratase</fullName>
        <shortName evidence="5">3-dehydroquinase</shortName>
        <ecNumber evidence="5">4.2.1.10</ecNumber>
    </recommendedName>
    <alternativeName>
        <fullName evidence="5">Type I DHQase</fullName>
    </alternativeName>
    <alternativeName>
        <fullName evidence="5">Type I dehydroquinase</fullName>
        <shortName evidence="5">DHQ1</shortName>
    </alternativeName>
</protein>
<dbReference type="SUPFAM" id="SSF51569">
    <property type="entry name" value="Aldolase"/>
    <property type="match status" value="1"/>
</dbReference>
<keyword evidence="3 5" id="KW-0456">Lyase</keyword>
<dbReference type="EMBL" id="LVZK01000002">
    <property type="protein sequence ID" value="OAP85597.1"/>
    <property type="molecule type" value="Genomic_DNA"/>
</dbReference>
<evidence type="ECO:0000313" key="7">
    <source>
        <dbReference type="Proteomes" id="UP000078368"/>
    </source>
</evidence>
<organism evidence="6 7">
    <name type="scientific">Peptidiphaga gingivicola</name>
    <dbReference type="NCBI Taxonomy" id="2741497"/>
    <lineage>
        <taxon>Bacteria</taxon>
        <taxon>Bacillati</taxon>
        <taxon>Actinomycetota</taxon>
        <taxon>Actinomycetes</taxon>
        <taxon>Actinomycetales</taxon>
        <taxon>Actinomycetaceae</taxon>
        <taxon>Peptidiphaga</taxon>
    </lineage>
</organism>
<dbReference type="PANTHER" id="PTHR43699:SF1">
    <property type="entry name" value="3-DEHYDROQUINATE DEHYDRATASE"/>
    <property type="match status" value="1"/>
</dbReference>
<comment type="function">
    <text evidence="5">Involved in the third step of the chorismate pathway, which leads to the biosynthesis of aromatic amino acids. Catalyzes the cis-dehydration of 3-dehydroquinate (DHQ) and introduces the first double bond of the aromatic ring to yield 3-dehydroshikimate.</text>
</comment>
<dbReference type="InterPro" id="IPR050146">
    <property type="entry name" value="Type-I_3-dehydroquinase"/>
</dbReference>
<proteinExistence type="inferred from homology"/>
<dbReference type="GO" id="GO:0008652">
    <property type="term" value="P:amino acid biosynthetic process"/>
    <property type="evidence" value="ECO:0007669"/>
    <property type="project" value="UniProtKB-KW"/>
</dbReference>
<keyword evidence="7" id="KW-1185">Reference proteome</keyword>
<dbReference type="HAMAP" id="MF_00214">
    <property type="entry name" value="AroD"/>
    <property type="match status" value="1"/>
</dbReference>
<evidence type="ECO:0000256" key="5">
    <source>
        <dbReference type="HAMAP-Rule" id="MF_00214"/>
    </source>
</evidence>
<evidence type="ECO:0000256" key="1">
    <source>
        <dbReference type="ARBA" id="ARBA00001864"/>
    </source>
</evidence>
<feature type="active site" description="Schiff-base intermediate with substrate" evidence="5">
    <location>
        <position position="179"/>
    </location>
</feature>